<feature type="transmembrane region" description="Helical" evidence="1">
    <location>
        <begin position="6"/>
        <end position="23"/>
    </location>
</feature>
<keyword evidence="1" id="KW-1133">Transmembrane helix</keyword>
<evidence type="ECO:0000256" key="1">
    <source>
        <dbReference type="SAM" id="Phobius"/>
    </source>
</evidence>
<protein>
    <submittedName>
        <fullName evidence="2">Uncharacterized protein</fullName>
    </submittedName>
</protein>
<proteinExistence type="predicted"/>
<name>A0AAU8GVW7_9VIRU</name>
<reference evidence="2" key="1">
    <citation type="submission" date="2024-06" db="EMBL/GenBank/DDBJ databases">
        <authorList>
            <person name="Ashkenazi R."/>
            <person name="Lipszyc R.R."/>
            <person name="Braunstein R."/>
            <person name="Yerushalmy O."/>
            <person name="Alkalay-Oren S."/>
            <person name="Coppenhagn-Glazer S."/>
            <person name="Hazan R."/>
        </authorList>
    </citation>
    <scope>NUCLEOTIDE SEQUENCE</scope>
</reference>
<dbReference type="EMBL" id="PP931174">
    <property type="protein sequence ID" value="XCH45256.1"/>
    <property type="molecule type" value="Genomic_DNA"/>
</dbReference>
<accession>A0AAU8GVW7</accession>
<keyword evidence="1" id="KW-0812">Transmembrane</keyword>
<organism evidence="2">
    <name type="scientific">Mammaliicoccus phage MSShimriz1</name>
    <dbReference type="NCBI Taxonomy" id="3230127"/>
    <lineage>
        <taxon>Viruses</taxon>
    </lineage>
</organism>
<sequence>MTTGTILFIISVILIVTGILGLITDSYRLLQISSFCFTLLILVFITAVLQVYLG</sequence>
<feature type="transmembrane region" description="Helical" evidence="1">
    <location>
        <begin position="35"/>
        <end position="53"/>
    </location>
</feature>
<keyword evidence="1" id="KW-0472">Membrane</keyword>
<evidence type="ECO:0000313" key="2">
    <source>
        <dbReference type="EMBL" id="XCH45256.1"/>
    </source>
</evidence>